<dbReference type="PANTHER" id="PTHR39605">
    <property type="entry name" value="MAJOR FACILITATOR SUPERFAMILY (MFS) PROFILE DOMAIN-CONTAINING PROTEIN"/>
    <property type="match status" value="1"/>
</dbReference>
<protein>
    <recommendedName>
        <fullName evidence="4">Transmembrane protein</fullName>
    </recommendedName>
</protein>
<dbReference type="Proteomes" id="UP000054007">
    <property type="component" value="Unassembled WGS sequence"/>
</dbReference>
<keyword evidence="1" id="KW-0472">Membrane</keyword>
<feature type="transmembrane region" description="Helical" evidence="1">
    <location>
        <begin position="68"/>
        <end position="93"/>
    </location>
</feature>
<name>A0A0D7BPS5_9AGAR</name>
<evidence type="ECO:0000256" key="1">
    <source>
        <dbReference type="SAM" id="Phobius"/>
    </source>
</evidence>
<evidence type="ECO:0000313" key="3">
    <source>
        <dbReference type="Proteomes" id="UP000054007"/>
    </source>
</evidence>
<keyword evidence="1" id="KW-0812">Transmembrane</keyword>
<evidence type="ECO:0000313" key="2">
    <source>
        <dbReference type="EMBL" id="KIY72200.1"/>
    </source>
</evidence>
<organism evidence="2 3">
    <name type="scientific">Cylindrobasidium torrendii FP15055 ss-10</name>
    <dbReference type="NCBI Taxonomy" id="1314674"/>
    <lineage>
        <taxon>Eukaryota</taxon>
        <taxon>Fungi</taxon>
        <taxon>Dikarya</taxon>
        <taxon>Basidiomycota</taxon>
        <taxon>Agaricomycotina</taxon>
        <taxon>Agaricomycetes</taxon>
        <taxon>Agaricomycetidae</taxon>
        <taxon>Agaricales</taxon>
        <taxon>Marasmiineae</taxon>
        <taxon>Physalacriaceae</taxon>
        <taxon>Cylindrobasidium</taxon>
    </lineage>
</organism>
<evidence type="ECO:0008006" key="4">
    <source>
        <dbReference type="Google" id="ProtNLM"/>
    </source>
</evidence>
<dbReference type="EMBL" id="KN880446">
    <property type="protein sequence ID" value="KIY72200.1"/>
    <property type="molecule type" value="Genomic_DNA"/>
</dbReference>
<gene>
    <name evidence="2" type="ORF">CYLTODRAFT_418179</name>
</gene>
<reference evidence="2 3" key="1">
    <citation type="journal article" date="2015" name="Fungal Genet. Biol.">
        <title>Evolution of novel wood decay mechanisms in Agaricales revealed by the genome sequences of Fistulina hepatica and Cylindrobasidium torrendii.</title>
        <authorList>
            <person name="Floudas D."/>
            <person name="Held B.W."/>
            <person name="Riley R."/>
            <person name="Nagy L.G."/>
            <person name="Koehler G."/>
            <person name="Ransdell A.S."/>
            <person name="Younus H."/>
            <person name="Chow J."/>
            <person name="Chiniquy J."/>
            <person name="Lipzen A."/>
            <person name="Tritt A."/>
            <person name="Sun H."/>
            <person name="Haridas S."/>
            <person name="LaButti K."/>
            <person name="Ohm R.A."/>
            <person name="Kues U."/>
            <person name="Blanchette R.A."/>
            <person name="Grigoriev I.V."/>
            <person name="Minto R.E."/>
            <person name="Hibbett D.S."/>
        </authorList>
    </citation>
    <scope>NUCLEOTIDE SEQUENCE [LARGE SCALE GENOMIC DNA]</scope>
    <source>
        <strain evidence="2 3">FP15055 ss-10</strain>
    </source>
</reference>
<dbReference type="STRING" id="1314674.A0A0D7BPS5"/>
<accession>A0A0D7BPS5</accession>
<dbReference type="PANTHER" id="PTHR39605:SF1">
    <property type="entry name" value="MAJOR FACILITATOR SUPERFAMILY (MFS) PROFILE DOMAIN-CONTAINING PROTEIN"/>
    <property type="match status" value="1"/>
</dbReference>
<sequence length="199" mass="21781">MDIEMDDLSKLKRKEEHGSESSEIDDALSSWTWTAASMLFSTSLLLLIAPRVLLFFSESNVAGEERLALTALESFLISHCGVWMFALSVSLVTNLPQSPLPHQLRPQSSTHPLLLPFTVASAVSSLMAYNTSNLGSVTTVTWMGTSVVAIWGGWVLVFGSSGSVSKKTGADKHTSSFLFKNKASASQKKKEWRREHSTD</sequence>
<dbReference type="OrthoDB" id="2550114at2759"/>
<proteinExistence type="predicted"/>
<keyword evidence="3" id="KW-1185">Reference proteome</keyword>
<feature type="transmembrane region" description="Helical" evidence="1">
    <location>
        <begin position="31"/>
        <end position="56"/>
    </location>
</feature>
<keyword evidence="1" id="KW-1133">Transmembrane helix</keyword>
<feature type="transmembrane region" description="Helical" evidence="1">
    <location>
        <begin position="137"/>
        <end position="157"/>
    </location>
</feature>
<dbReference type="AlphaFoldDB" id="A0A0D7BPS5"/>